<evidence type="ECO:0000256" key="4">
    <source>
        <dbReference type="ARBA" id="ARBA00022737"/>
    </source>
</evidence>
<dbReference type="Gene3D" id="2.130.10.10">
    <property type="entry name" value="YVTN repeat-like/Quinoprotein amine dehydrogenase"/>
    <property type="match status" value="2"/>
</dbReference>
<reference evidence="9" key="1">
    <citation type="journal article" date="2023" name="Nat. Commun.">
        <title>Diploid and tetraploid genomes of Acorus and the evolution of monocots.</title>
        <authorList>
            <person name="Ma L."/>
            <person name="Liu K.W."/>
            <person name="Li Z."/>
            <person name="Hsiao Y.Y."/>
            <person name="Qi Y."/>
            <person name="Fu T."/>
            <person name="Tang G.D."/>
            <person name="Zhang D."/>
            <person name="Sun W.H."/>
            <person name="Liu D.K."/>
            <person name="Li Y."/>
            <person name="Chen G.Z."/>
            <person name="Liu X.D."/>
            <person name="Liao X.Y."/>
            <person name="Jiang Y.T."/>
            <person name="Yu X."/>
            <person name="Hao Y."/>
            <person name="Huang J."/>
            <person name="Zhao X.W."/>
            <person name="Ke S."/>
            <person name="Chen Y.Y."/>
            <person name="Wu W.L."/>
            <person name="Hsu J.L."/>
            <person name="Lin Y.F."/>
            <person name="Huang M.D."/>
            <person name="Li C.Y."/>
            <person name="Huang L."/>
            <person name="Wang Z.W."/>
            <person name="Zhao X."/>
            <person name="Zhong W.Y."/>
            <person name="Peng D.H."/>
            <person name="Ahmad S."/>
            <person name="Lan S."/>
            <person name="Zhang J.S."/>
            <person name="Tsai W.C."/>
            <person name="Van de Peer Y."/>
            <person name="Liu Z.J."/>
        </authorList>
    </citation>
    <scope>NUCLEOTIDE SEQUENCE</scope>
    <source>
        <strain evidence="9">SCP</strain>
    </source>
</reference>
<evidence type="ECO:0000256" key="6">
    <source>
        <dbReference type="PIRNR" id="PIRNR038169"/>
    </source>
</evidence>
<name>A0AAV9AFQ0_ACOGR</name>
<protein>
    <recommendedName>
        <fullName evidence="6">WD repeat-containing protein 55</fullName>
    </recommendedName>
</protein>
<dbReference type="PIRSF" id="PIRSF038169">
    <property type="entry name" value="WD_repeat_p55"/>
    <property type="match status" value="1"/>
</dbReference>
<dbReference type="InterPro" id="IPR015943">
    <property type="entry name" value="WD40/YVTN_repeat-like_dom_sf"/>
</dbReference>
<dbReference type="EMBL" id="JAUJYN010000009">
    <property type="protein sequence ID" value="KAK1263115.1"/>
    <property type="molecule type" value="Genomic_DNA"/>
</dbReference>
<reference evidence="9" key="2">
    <citation type="submission" date="2023-06" db="EMBL/GenBank/DDBJ databases">
        <authorList>
            <person name="Ma L."/>
            <person name="Liu K.-W."/>
            <person name="Li Z."/>
            <person name="Hsiao Y.-Y."/>
            <person name="Qi Y."/>
            <person name="Fu T."/>
            <person name="Tang G."/>
            <person name="Zhang D."/>
            <person name="Sun W.-H."/>
            <person name="Liu D.-K."/>
            <person name="Li Y."/>
            <person name="Chen G.-Z."/>
            <person name="Liu X.-D."/>
            <person name="Liao X.-Y."/>
            <person name="Jiang Y.-T."/>
            <person name="Yu X."/>
            <person name="Hao Y."/>
            <person name="Huang J."/>
            <person name="Zhao X.-W."/>
            <person name="Ke S."/>
            <person name="Chen Y.-Y."/>
            <person name="Wu W.-L."/>
            <person name="Hsu J.-L."/>
            <person name="Lin Y.-F."/>
            <person name="Huang M.-D."/>
            <person name="Li C.-Y."/>
            <person name="Huang L."/>
            <person name="Wang Z.-W."/>
            <person name="Zhao X."/>
            <person name="Zhong W.-Y."/>
            <person name="Peng D.-H."/>
            <person name="Ahmad S."/>
            <person name="Lan S."/>
            <person name="Zhang J.-S."/>
            <person name="Tsai W.-C."/>
            <person name="Van De Peer Y."/>
            <person name="Liu Z.-J."/>
        </authorList>
    </citation>
    <scope>NUCLEOTIDE SEQUENCE</scope>
    <source>
        <strain evidence="9">SCP</strain>
        <tissue evidence="9">Leaves</tissue>
    </source>
</reference>
<evidence type="ECO:0000256" key="8">
    <source>
        <dbReference type="SAM" id="MobiDB-lite"/>
    </source>
</evidence>
<dbReference type="PANTHER" id="PTHR44019:SF20">
    <property type="entry name" value="WD REPEAT-CONTAINING PROTEIN 55"/>
    <property type="match status" value="1"/>
</dbReference>
<proteinExistence type="inferred from homology"/>
<dbReference type="PROSITE" id="PS50082">
    <property type="entry name" value="WD_REPEATS_2"/>
    <property type="match status" value="1"/>
</dbReference>
<comment type="similarity">
    <text evidence="2 6">Belongs to the WD repeat WDR55 family.</text>
</comment>
<dbReference type="FunFam" id="2.130.10.10:FF:000516">
    <property type="entry name" value="WD repeat-containing protein 55-like"/>
    <property type="match status" value="1"/>
</dbReference>
<dbReference type="Proteomes" id="UP001179952">
    <property type="component" value="Unassembled WGS sequence"/>
</dbReference>
<comment type="caution">
    <text evidence="9">The sequence shown here is derived from an EMBL/GenBank/DDBJ whole genome shotgun (WGS) entry which is preliminary data.</text>
</comment>
<feature type="region of interest" description="Disordered" evidence="8">
    <location>
        <begin position="302"/>
        <end position="322"/>
    </location>
</feature>
<keyword evidence="4" id="KW-0677">Repeat</keyword>
<dbReference type="InterPro" id="IPR036322">
    <property type="entry name" value="WD40_repeat_dom_sf"/>
</dbReference>
<keyword evidence="10" id="KW-1185">Reference proteome</keyword>
<dbReference type="GO" id="GO:0005634">
    <property type="term" value="C:nucleus"/>
    <property type="evidence" value="ECO:0007669"/>
    <property type="project" value="UniProtKB-SubCell"/>
</dbReference>
<dbReference type="SUPFAM" id="SSF50978">
    <property type="entry name" value="WD40 repeat-like"/>
    <property type="match status" value="1"/>
</dbReference>
<evidence type="ECO:0000256" key="2">
    <source>
        <dbReference type="ARBA" id="ARBA00007625"/>
    </source>
</evidence>
<feature type="repeat" description="WD" evidence="7">
    <location>
        <begin position="47"/>
        <end position="88"/>
    </location>
</feature>
<comment type="subcellular location">
    <subcellularLocation>
        <location evidence="1 6">Nucleus</location>
    </subcellularLocation>
</comment>
<dbReference type="Pfam" id="PF24796">
    <property type="entry name" value="WDR55"/>
    <property type="match status" value="1"/>
</dbReference>
<evidence type="ECO:0000313" key="9">
    <source>
        <dbReference type="EMBL" id="KAK1263115.1"/>
    </source>
</evidence>
<evidence type="ECO:0000256" key="3">
    <source>
        <dbReference type="ARBA" id="ARBA00022574"/>
    </source>
</evidence>
<gene>
    <name evidence="9" type="ORF">QJS04_geneDACA022334</name>
</gene>
<dbReference type="InterPro" id="IPR050505">
    <property type="entry name" value="WDR55/POC1"/>
</dbReference>
<keyword evidence="6" id="KW-0217">Developmental protein</keyword>
<dbReference type="PANTHER" id="PTHR44019">
    <property type="entry name" value="WD REPEAT-CONTAINING PROTEIN 55"/>
    <property type="match status" value="1"/>
</dbReference>
<dbReference type="SMART" id="SM00320">
    <property type="entry name" value="WD40"/>
    <property type="match status" value="7"/>
</dbReference>
<evidence type="ECO:0000256" key="1">
    <source>
        <dbReference type="ARBA" id="ARBA00004123"/>
    </source>
</evidence>
<dbReference type="InterPro" id="IPR001680">
    <property type="entry name" value="WD40_rpt"/>
</dbReference>
<evidence type="ECO:0000256" key="7">
    <source>
        <dbReference type="PROSITE-ProRule" id="PRU00221"/>
    </source>
</evidence>
<dbReference type="AlphaFoldDB" id="A0AAV9AFQ0"/>
<organism evidence="9 10">
    <name type="scientific">Acorus gramineus</name>
    <name type="common">Dwarf sweet flag</name>
    <dbReference type="NCBI Taxonomy" id="55184"/>
    <lineage>
        <taxon>Eukaryota</taxon>
        <taxon>Viridiplantae</taxon>
        <taxon>Streptophyta</taxon>
        <taxon>Embryophyta</taxon>
        <taxon>Tracheophyta</taxon>
        <taxon>Spermatophyta</taxon>
        <taxon>Magnoliopsida</taxon>
        <taxon>Liliopsida</taxon>
        <taxon>Acoraceae</taxon>
        <taxon>Acorus</taxon>
    </lineage>
</organism>
<keyword evidence="3 6" id="KW-0853">WD repeat</keyword>
<accession>A0AAV9AFQ0</accession>
<keyword evidence="5 6" id="KW-0539">Nucleus</keyword>
<dbReference type="InterPro" id="IPR017422">
    <property type="entry name" value="WDR55"/>
</dbReference>
<evidence type="ECO:0000313" key="10">
    <source>
        <dbReference type="Proteomes" id="UP001179952"/>
    </source>
</evidence>
<evidence type="ECO:0000256" key="5">
    <source>
        <dbReference type="ARBA" id="ARBA00023242"/>
    </source>
</evidence>
<sequence length="337" mass="36977">MEINLGKLPFGLDFHPSSNLVAAGLISGDLHLYRYGPDTQPQRLFAAHGHEESCRSVKFADSGRVLLTASADCSILAVDVDTGAVIARLEDAHEAAINRLVTLTETTVSSGDDEGCIKVWDTRQRTCCNSFNAHEEYISDMTFVSSSMQLLGTSGDGTLSVCNLRRNKVQSRSEFSEDELLSIVTMKNGRKVVCGTQTGALLLYSWGHFKDCSDRFLGHPMSVDTLLKVDEDTLISGSEDGVIRLVGILPNRIIHPIAEHSEYPIEGLGFSFDRKFLGSISHDQMLKLWDMHELLEPQKNASNHDNEEMDLDGLRGRPANVGQASNTAAADDFFADL</sequence>